<evidence type="ECO:0000313" key="2">
    <source>
        <dbReference type="Proteomes" id="UP000320239"/>
    </source>
</evidence>
<proteinExistence type="predicted"/>
<reference evidence="1 2" key="1">
    <citation type="submission" date="2019-06" db="EMBL/GenBank/DDBJ databases">
        <title>Sequencing the genomes of 1000 actinobacteria strains.</title>
        <authorList>
            <person name="Klenk H.-P."/>
        </authorList>
    </citation>
    <scope>NUCLEOTIDE SEQUENCE [LARGE SCALE GENOMIC DNA]</scope>
    <source>
        <strain evidence="1 2">DSM 43866</strain>
    </source>
</reference>
<organism evidence="1 2">
    <name type="scientific">Actinoplanes teichomyceticus</name>
    <dbReference type="NCBI Taxonomy" id="1867"/>
    <lineage>
        <taxon>Bacteria</taxon>
        <taxon>Bacillati</taxon>
        <taxon>Actinomycetota</taxon>
        <taxon>Actinomycetes</taxon>
        <taxon>Micromonosporales</taxon>
        <taxon>Micromonosporaceae</taxon>
        <taxon>Actinoplanes</taxon>
    </lineage>
</organism>
<sequence length="93" mass="9973">MASHFRTITAVVQIDDDSDLRGPGYAVETARRGLESSGFTVLRIRNEHNYSGEQLPEDEHNAPIIGDASYAATDGEMARAALDAALAKRGGAR</sequence>
<name>A0A561WAW5_ACTTI</name>
<keyword evidence="2" id="KW-1185">Reference proteome</keyword>
<dbReference type="EMBL" id="VIWY01000003">
    <property type="protein sequence ID" value="TWG21006.1"/>
    <property type="molecule type" value="Genomic_DNA"/>
</dbReference>
<gene>
    <name evidence="1" type="ORF">FHX34_103535</name>
</gene>
<dbReference type="RefSeq" id="WP_122979687.1">
    <property type="nucleotide sequence ID" value="NZ_BOMX01000113.1"/>
</dbReference>
<protein>
    <submittedName>
        <fullName evidence="1">Uncharacterized protein</fullName>
    </submittedName>
</protein>
<evidence type="ECO:0000313" key="1">
    <source>
        <dbReference type="EMBL" id="TWG21006.1"/>
    </source>
</evidence>
<dbReference type="AlphaFoldDB" id="A0A561WAW5"/>
<dbReference type="Proteomes" id="UP000320239">
    <property type="component" value="Unassembled WGS sequence"/>
</dbReference>
<accession>A0A561WAW5</accession>
<comment type="caution">
    <text evidence="1">The sequence shown here is derived from an EMBL/GenBank/DDBJ whole genome shotgun (WGS) entry which is preliminary data.</text>
</comment>